<dbReference type="Pfam" id="PF00037">
    <property type="entry name" value="Fer4"/>
    <property type="match status" value="1"/>
</dbReference>
<dbReference type="Gene3D" id="2.40.40.20">
    <property type="match status" value="1"/>
</dbReference>
<dbReference type="InterPro" id="IPR006657">
    <property type="entry name" value="MoPterin_dinucl-bd_dom"/>
</dbReference>
<dbReference type="PROSITE" id="PS51379">
    <property type="entry name" value="4FE4S_FER_2"/>
    <property type="match status" value="1"/>
</dbReference>
<keyword evidence="4" id="KW-1185">Reference proteome</keyword>
<evidence type="ECO:0000313" key="4">
    <source>
        <dbReference type="Proteomes" id="UP000244446"/>
    </source>
</evidence>
<gene>
    <name evidence="3" type="ORF">DC366_16465</name>
</gene>
<evidence type="ECO:0000313" key="3">
    <source>
        <dbReference type="EMBL" id="PVA08893.1"/>
    </source>
</evidence>
<feature type="domain" description="4Fe-4S ferredoxin-type" evidence="2">
    <location>
        <begin position="192"/>
        <end position="222"/>
    </location>
</feature>
<accession>A0A2T7G398</accession>
<dbReference type="Proteomes" id="UP000244446">
    <property type="component" value="Unassembled WGS sequence"/>
</dbReference>
<sequence>MHDGVVAGTGPEEIAAPASAAPDRRAPPAGALEVSRRPSPSVLDGSFAGNAWLQECPDPVAKQVWGNAAWLAPEDAEGIEDGDLVELTSGGASVTLPAIVVEGQALGCVTLMTGYGRTAAGPIGTGIGARVQDLGPFVTLRRAGGREDLARVQSDFSQHGRELLKLARDLPSEPPPPRPSFYPPRESEGYAWGMVIDTDACIGCNACMIACQSENNIPVVGPEEIRRGRNMHWIRVDRYDLDTGGSGFQPVPCMHCEQAPCEPVCPVEASVHDSEGLNVQVYNRCIGTRFCQANCPYKVRHFNFFDYADKQAFENQGADLLQALRNPDVSVRARGVMEKCTYCVQRISAARREAKTENRDIAEGEVVTACQAACPAEAITFGDLNDPGAAVTAAKADPRHYTLLDELGTRPRTTYLARVVPEEEG</sequence>
<dbReference type="GO" id="GO:0043546">
    <property type="term" value="F:molybdopterin cofactor binding"/>
    <property type="evidence" value="ECO:0007669"/>
    <property type="project" value="InterPro"/>
</dbReference>
<comment type="caution">
    <text evidence="3">The sequence shown here is derived from an EMBL/GenBank/DDBJ whole genome shotgun (WGS) entry which is preliminary data.</text>
</comment>
<dbReference type="CDD" id="cd10551">
    <property type="entry name" value="PsrB"/>
    <property type="match status" value="1"/>
</dbReference>
<dbReference type="EMBL" id="QCYH01000014">
    <property type="protein sequence ID" value="PVA08893.1"/>
    <property type="molecule type" value="Genomic_DNA"/>
</dbReference>
<dbReference type="GO" id="GO:0016491">
    <property type="term" value="F:oxidoreductase activity"/>
    <property type="evidence" value="ECO:0007669"/>
    <property type="project" value="InterPro"/>
</dbReference>
<dbReference type="PANTHER" id="PTHR42783:SF3">
    <property type="entry name" value="GLUTAMATE SYNTHASE [NADPH] SMALL CHAIN-RELATED"/>
    <property type="match status" value="1"/>
</dbReference>
<feature type="region of interest" description="Disordered" evidence="1">
    <location>
        <begin position="1"/>
        <end position="40"/>
    </location>
</feature>
<evidence type="ECO:0000256" key="1">
    <source>
        <dbReference type="SAM" id="MobiDB-lite"/>
    </source>
</evidence>
<feature type="compositionally biased region" description="Low complexity" evidence="1">
    <location>
        <begin position="15"/>
        <end position="31"/>
    </location>
</feature>
<proteinExistence type="predicted"/>
<dbReference type="InterPro" id="IPR009010">
    <property type="entry name" value="Asp_de-COase-like_dom_sf"/>
</dbReference>
<dbReference type="SUPFAM" id="SSF50692">
    <property type="entry name" value="ADC-like"/>
    <property type="match status" value="1"/>
</dbReference>
<dbReference type="Gene3D" id="3.30.70.20">
    <property type="match status" value="2"/>
</dbReference>
<dbReference type="OrthoDB" id="9779457at2"/>
<evidence type="ECO:0000259" key="2">
    <source>
        <dbReference type="PROSITE" id="PS51379"/>
    </source>
</evidence>
<dbReference type="InterPro" id="IPR017896">
    <property type="entry name" value="4Fe4S_Fe-S-bd"/>
</dbReference>
<name>A0A2T7G398_9RHOB</name>
<organism evidence="3 4">
    <name type="scientific">Pelagivirga sediminicola</name>
    <dbReference type="NCBI Taxonomy" id="2170575"/>
    <lineage>
        <taxon>Bacteria</taxon>
        <taxon>Pseudomonadati</taxon>
        <taxon>Pseudomonadota</taxon>
        <taxon>Alphaproteobacteria</taxon>
        <taxon>Rhodobacterales</taxon>
        <taxon>Paracoccaceae</taxon>
        <taxon>Pelagivirga</taxon>
    </lineage>
</organism>
<reference evidence="3 4" key="1">
    <citation type="submission" date="2018-04" db="EMBL/GenBank/DDBJ databases">
        <title>Pelagivirga bohaiensis gen. nov., sp. nov., a bacterium isolated from the Bohai Sea.</title>
        <authorList>
            <person name="Ji X."/>
        </authorList>
    </citation>
    <scope>NUCLEOTIDE SEQUENCE [LARGE SCALE GENOMIC DNA]</scope>
    <source>
        <strain evidence="3 4">BH-SD19</strain>
    </source>
</reference>
<dbReference type="AlphaFoldDB" id="A0A2T7G398"/>
<dbReference type="Pfam" id="PF01568">
    <property type="entry name" value="Molydop_binding"/>
    <property type="match status" value="1"/>
</dbReference>
<protein>
    <recommendedName>
        <fullName evidence="2">4Fe-4S ferredoxin-type domain-containing protein</fullName>
    </recommendedName>
</protein>
<dbReference type="SUPFAM" id="SSF54862">
    <property type="entry name" value="4Fe-4S ferredoxins"/>
    <property type="match status" value="1"/>
</dbReference>
<dbReference type="Pfam" id="PF13247">
    <property type="entry name" value="Fer4_11"/>
    <property type="match status" value="1"/>
</dbReference>
<dbReference type="PANTHER" id="PTHR42783">
    <property type="entry name" value="GLUTAMATE SYNTHASE [NADPH] SMALL CHAIN"/>
    <property type="match status" value="1"/>
</dbReference>